<evidence type="ECO:0000259" key="13">
    <source>
        <dbReference type="PROSITE" id="PS51192"/>
    </source>
</evidence>
<sequence>MSEQADKYTILKKYWGYSEFRRNQVDIIDAVLEGHDTLGLMATGGGKSLCYQLPAMMKEGICIVISPLIALMEDQEKGLKSKGIMAESIHSGKSKKRQDEILDNCIYGKVKFLFLSPEKFHSKLAMARISQMKVSFFAIDEAHCISQWGHDFRPSYLGLTSIKEHFPDHHILALTATATQNVIADILSYLDFDENHRIFKSSFSRPNISISVVKSTRKVDNIIRFSKRIKGSKIVYARNKRHCKEIHTALSRNGITSAIYHADIPIKVRQERQQDWLENKIECIVCTSAFGMGIDKPDVRLVMHYDLPPSLEEYIQEIGRAGRDGQSSYAVMLFNNYDLQELEFHYAEGIPSPARIKEIYHELGTFLHIAVGDGIGKGYNMNTEQFLEKIKSNKIELKSALQTLEKNEYLSVSSSFFTSDKFLIKAGKSTLNNFLNQTSDLSILVKHLLRNYEGLLYGYVSVSLEPIRLKNKWSPEHLFSVIAQGVKQDIFNYIHDDGSEKITYLTERLPKSNLSLDGKALRQFYKAKKERFEAVVNYVLNEECRANQLLANFGEISKEPCGVCDYCKGAFETHYNEEEYNEARHLILSSLSKKNGRIDDLIELWPWNKQSKLKEILKSLLEKEEIRYEKNYFRLTQGK</sequence>
<evidence type="ECO:0000256" key="11">
    <source>
        <dbReference type="ARBA" id="ARBA00044535"/>
    </source>
</evidence>
<comment type="similarity">
    <text evidence="1">Belongs to the helicase family. RecQ subfamily.</text>
</comment>
<dbReference type="GO" id="GO:0003677">
    <property type="term" value="F:DNA binding"/>
    <property type="evidence" value="ECO:0007669"/>
    <property type="project" value="UniProtKB-KW"/>
</dbReference>
<dbReference type="EC" id="5.6.2.4" evidence="10"/>
<reference evidence="15" key="1">
    <citation type="journal article" date="2014" name="Int. J. Syst. Evol. Microbiol.">
        <title>Complete genome sequence of Corynebacterium casei LMG S-19264T (=DSM 44701T), isolated from a smear-ripened cheese.</title>
        <authorList>
            <consortium name="US DOE Joint Genome Institute (JGI-PGF)"/>
            <person name="Walter F."/>
            <person name="Albersmeier A."/>
            <person name="Kalinowski J."/>
            <person name="Ruckert C."/>
        </authorList>
    </citation>
    <scope>NUCLEOTIDE SEQUENCE</scope>
    <source>
        <strain evidence="15">NBRC 108769</strain>
    </source>
</reference>
<dbReference type="Pfam" id="PF00271">
    <property type="entry name" value="Helicase_C"/>
    <property type="match status" value="1"/>
</dbReference>
<dbReference type="GO" id="GO:0016787">
    <property type="term" value="F:hydrolase activity"/>
    <property type="evidence" value="ECO:0007669"/>
    <property type="project" value="UniProtKB-KW"/>
</dbReference>
<keyword evidence="7" id="KW-0238">DNA-binding</keyword>
<dbReference type="PROSITE" id="PS51192">
    <property type="entry name" value="HELICASE_ATP_BIND_1"/>
    <property type="match status" value="1"/>
</dbReference>
<name>A0AA37WEP9_9BACT</name>
<gene>
    <name evidence="15" type="ORF">GCM10007940_09500</name>
</gene>
<evidence type="ECO:0000256" key="6">
    <source>
        <dbReference type="ARBA" id="ARBA00022840"/>
    </source>
</evidence>
<dbReference type="GO" id="GO:0030894">
    <property type="term" value="C:replisome"/>
    <property type="evidence" value="ECO:0007669"/>
    <property type="project" value="TreeGrafter"/>
</dbReference>
<dbReference type="EMBL" id="BSOH01000005">
    <property type="protein sequence ID" value="GLR16335.1"/>
    <property type="molecule type" value="Genomic_DNA"/>
</dbReference>
<dbReference type="RefSeq" id="WP_235293138.1">
    <property type="nucleotide sequence ID" value="NZ_BSOH01000005.1"/>
</dbReference>
<evidence type="ECO:0000256" key="4">
    <source>
        <dbReference type="ARBA" id="ARBA00022801"/>
    </source>
</evidence>
<dbReference type="InterPro" id="IPR001650">
    <property type="entry name" value="Helicase_C-like"/>
</dbReference>
<keyword evidence="6" id="KW-0067">ATP-binding</keyword>
<dbReference type="AlphaFoldDB" id="A0AA37WEP9"/>
<dbReference type="InterPro" id="IPR014001">
    <property type="entry name" value="Helicase_ATP-bd"/>
</dbReference>
<keyword evidence="5 15" id="KW-0347">Helicase</keyword>
<evidence type="ECO:0000256" key="12">
    <source>
        <dbReference type="ARBA" id="ARBA00044550"/>
    </source>
</evidence>
<dbReference type="SUPFAM" id="SSF52540">
    <property type="entry name" value="P-loop containing nucleoside triphosphate hydrolases"/>
    <property type="match status" value="1"/>
</dbReference>
<keyword evidence="4" id="KW-0378">Hydrolase</keyword>
<evidence type="ECO:0000256" key="2">
    <source>
        <dbReference type="ARBA" id="ARBA00022723"/>
    </source>
</evidence>
<dbReference type="PROSITE" id="PS51194">
    <property type="entry name" value="HELICASE_CTER"/>
    <property type="match status" value="1"/>
</dbReference>
<dbReference type="PANTHER" id="PTHR13710:SF105">
    <property type="entry name" value="ATP-DEPENDENT DNA HELICASE Q1"/>
    <property type="match status" value="1"/>
</dbReference>
<dbReference type="InterPro" id="IPR027417">
    <property type="entry name" value="P-loop_NTPase"/>
</dbReference>
<dbReference type="PANTHER" id="PTHR13710">
    <property type="entry name" value="DNA HELICASE RECQ FAMILY MEMBER"/>
    <property type="match status" value="1"/>
</dbReference>
<reference evidence="15" key="2">
    <citation type="submission" date="2023-01" db="EMBL/GenBank/DDBJ databases">
        <title>Draft genome sequence of Portibacter lacus strain NBRC 108769.</title>
        <authorList>
            <person name="Sun Q."/>
            <person name="Mori K."/>
        </authorList>
    </citation>
    <scope>NUCLEOTIDE SEQUENCE</scope>
    <source>
        <strain evidence="15">NBRC 108769</strain>
    </source>
</reference>
<evidence type="ECO:0000256" key="7">
    <source>
        <dbReference type="ARBA" id="ARBA00023125"/>
    </source>
</evidence>
<dbReference type="CDD" id="cd17920">
    <property type="entry name" value="DEXHc_RecQ"/>
    <property type="match status" value="1"/>
</dbReference>
<dbReference type="Proteomes" id="UP001156666">
    <property type="component" value="Unassembled WGS sequence"/>
</dbReference>
<dbReference type="GO" id="GO:0005524">
    <property type="term" value="F:ATP binding"/>
    <property type="evidence" value="ECO:0007669"/>
    <property type="project" value="UniProtKB-KW"/>
</dbReference>
<keyword evidence="8" id="KW-0413">Isomerase</keyword>
<dbReference type="Pfam" id="PF00270">
    <property type="entry name" value="DEAD"/>
    <property type="match status" value="1"/>
</dbReference>
<comment type="catalytic activity">
    <reaction evidence="9">
        <text>Couples ATP hydrolysis with the unwinding of duplex DNA by translocating in the 3'-5' direction.</text>
        <dbReference type="EC" id="5.6.2.4"/>
    </reaction>
</comment>
<evidence type="ECO:0000256" key="3">
    <source>
        <dbReference type="ARBA" id="ARBA00022741"/>
    </source>
</evidence>
<evidence type="ECO:0000313" key="15">
    <source>
        <dbReference type="EMBL" id="GLR16335.1"/>
    </source>
</evidence>
<dbReference type="InterPro" id="IPR036388">
    <property type="entry name" value="WH-like_DNA-bd_sf"/>
</dbReference>
<dbReference type="GO" id="GO:0006310">
    <property type="term" value="P:DNA recombination"/>
    <property type="evidence" value="ECO:0007669"/>
    <property type="project" value="InterPro"/>
</dbReference>
<dbReference type="Gene3D" id="3.40.50.300">
    <property type="entry name" value="P-loop containing nucleotide triphosphate hydrolases"/>
    <property type="match status" value="2"/>
</dbReference>
<dbReference type="GO" id="GO:0009378">
    <property type="term" value="F:four-way junction helicase activity"/>
    <property type="evidence" value="ECO:0007669"/>
    <property type="project" value="TreeGrafter"/>
</dbReference>
<comment type="caution">
    <text evidence="15">The sequence shown here is derived from an EMBL/GenBank/DDBJ whole genome shotgun (WGS) entry which is preliminary data.</text>
</comment>
<evidence type="ECO:0000256" key="9">
    <source>
        <dbReference type="ARBA" id="ARBA00034617"/>
    </source>
</evidence>
<dbReference type="GO" id="GO:0043590">
    <property type="term" value="C:bacterial nucleoid"/>
    <property type="evidence" value="ECO:0007669"/>
    <property type="project" value="TreeGrafter"/>
</dbReference>
<dbReference type="SMART" id="SM00490">
    <property type="entry name" value="HELICc"/>
    <property type="match status" value="1"/>
</dbReference>
<keyword evidence="3" id="KW-0547">Nucleotide-binding</keyword>
<dbReference type="InterPro" id="IPR032284">
    <property type="entry name" value="RecQ_Zn-bd"/>
</dbReference>
<dbReference type="Gene3D" id="1.10.10.10">
    <property type="entry name" value="Winged helix-like DNA-binding domain superfamily/Winged helix DNA-binding domain"/>
    <property type="match status" value="1"/>
</dbReference>
<dbReference type="GO" id="GO:0043138">
    <property type="term" value="F:3'-5' DNA helicase activity"/>
    <property type="evidence" value="ECO:0007669"/>
    <property type="project" value="UniProtKB-EC"/>
</dbReference>
<evidence type="ECO:0000259" key="14">
    <source>
        <dbReference type="PROSITE" id="PS51194"/>
    </source>
</evidence>
<organism evidence="15 16">
    <name type="scientific">Portibacter lacus</name>
    <dbReference type="NCBI Taxonomy" id="1099794"/>
    <lineage>
        <taxon>Bacteria</taxon>
        <taxon>Pseudomonadati</taxon>
        <taxon>Bacteroidota</taxon>
        <taxon>Saprospiria</taxon>
        <taxon>Saprospirales</taxon>
        <taxon>Haliscomenobacteraceae</taxon>
        <taxon>Portibacter</taxon>
    </lineage>
</organism>
<feature type="domain" description="Helicase C-terminal" evidence="14">
    <location>
        <begin position="221"/>
        <end position="367"/>
    </location>
</feature>
<keyword evidence="2" id="KW-0479">Metal-binding</keyword>
<dbReference type="GO" id="GO:0006281">
    <property type="term" value="P:DNA repair"/>
    <property type="evidence" value="ECO:0007669"/>
    <property type="project" value="TreeGrafter"/>
</dbReference>
<dbReference type="SMART" id="SM00487">
    <property type="entry name" value="DEXDc"/>
    <property type="match status" value="1"/>
</dbReference>
<feature type="domain" description="Helicase ATP-binding" evidence="13">
    <location>
        <begin position="28"/>
        <end position="196"/>
    </location>
</feature>
<proteinExistence type="inferred from homology"/>
<evidence type="ECO:0000256" key="8">
    <source>
        <dbReference type="ARBA" id="ARBA00023235"/>
    </source>
</evidence>
<evidence type="ECO:0000313" key="16">
    <source>
        <dbReference type="Proteomes" id="UP001156666"/>
    </source>
</evidence>
<protein>
    <recommendedName>
        <fullName evidence="11">ATP-dependent DNA helicase RecQ</fullName>
        <ecNumber evidence="10">5.6.2.4</ecNumber>
    </recommendedName>
    <alternativeName>
        <fullName evidence="12">DNA 3'-5' helicase RecQ</fullName>
    </alternativeName>
</protein>
<dbReference type="Pfam" id="PF16124">
    <property type="entry name" value="RecQ_Zn_bind"/>
    <property type="match status" value="1"/>
</dbReference>
<dbReference type="FunFam" id="3.40.50.300:FF:001389">
    <property type="entry name" value="ATP-dependent DNA helicase RecQ"/>
    <property type="match status" value="1"/>
</dbReference>
<dbReference type="GO" id="GO:0005737">
    <property type="term" value="C:cytoplasm"/>
    <property type="evidence" value="ECO:0007669"/>
    <property type="project" value="TreeGrafter"/>
</dbReference>
<evidence type="ECO:0000256" key="1">
    <source>
        <dbReference type="ARBA" id="ARBA00005446"/>
    </source>
</evidence>
<dbReference type="InterPro" id="IPR004589">
    <property type="entry name" value="DNA_helicase_ATP-dep_RecQ"/>
</dbReference>
<accession>A0AA37WEP9</accession>
<dbReference type="GO" id="GO:0046872">
    <property type="term" value="F:metal ion binding"/>
    <property type="evidence" value="ECO:0007669"/>
    <property type="project" value="UniProtKB-KW"/>
</dbReference>
<evidence type="ECO:0000256" key="10">
    <source>
        <dbReference type="ARBA" id="ARBA00034808"/>
    </source>
</evidence>
<keyword evidence="16" id="KW-1185">Reference proteome</keyword>
<evidence type="ECO:0000256" key="5">
    <source>
        <dbReference type="ARBA" id="ARBA00022806"/>
    </source>
</evidence>
<dbReference type="InterPro" id="IPR011545">
    <property type="entry name" value="DEAD/DEAH_box_helicase_dom"/>
</dbReference>
<dbReference type="NCBIfam" id="TIGR00614">
    <property type="entry name" value="recQ_fam"/>
    <property type="match status" value="1"/>
</dbReference>